<dbReference type="Gene3D" id="1.20.120.1020">
    <property type="entry name" value="Prion-inhibition and propagation, HeLo domain"/>
    <property type="match status" value="1"/>
</dbReference>
<reference evidence="1" key="1">
    <citation type="submission" date="2022-10" db="EMBL/GenBank/DDBJ databases">
        <title>Culturing micro-colonial fungi from biological soil crusts in the Mojave desert and describing Neophaeococcomyces mojavensis, and introducing the new genera and species Taxawa tesnikishii.</title>
        <authorList>
            <person name="Kurbessoian T."/>
            <person name="Stajich J.E."/>
        </authorList>
    </citation>
    <scope>NUCLEOTIDE SEQUENCE</scope>
    <source>
        <strain evidence="1">TK_35</strain>
    </source>
</reference>
<sequence>MIPEPFSITTGVLGIIGFLNLARAGAQALYKDVQAYQDAPKDVLKFSKDANLVEYRIDLWKRAWLIRPDSHQDWPVELWGERGWESICHLIDTLESLSRSIDDMFEPYLQEFVADQPMASTSGGNHASAPSIAADALRRRAMDKGNKDRLAARIFWLQKISYALANRENLKTHFDQYKGLIDSLRSMSKEAYFECHNVARCITNRERREMTIKSMLVAQALKTRDASWALHHSCKSAGKGVVELELSLLRWKLNENTGRPFHSGIPERLCYYVTLTPDAPDSPAEPPGGAPERKLELLFERRNTRQQELSFRRCRYGTGLKQLTYRRMQFPTAGDLLAVGNGKCPHHSVSSTSGGAEPRYRVLVGPCLGDNDGLFNLQTQRLGQLLRELALGSDFTSSYDNERDFILLVREVGEQYQKAIDFCCKRPPPGSALSLRTRKEYDNYYTGILADFFEHVVLP</sequence>
<dbReference type="AlphaFoldDB" id="A0AA39CM38"/>
<evidence type="ECO:0000313" key="2">
    <source>
        <dbReference type="Proteomes" id="UP001172681"/>
    </source>
</evidence>
<protein>
    <submittedName>
        <fullName evidence="1">Uncharacterized protein</fullName>
    </submittedName>
</protein>
<evidence type="ECO:0000313" key="1">
    <source>
        <dbReference type="EMBL" id="KAJ9612828.1"/>
    </source>
</evidence>
<dbReference type="EMBL" id="JAPDRN010000205">
    <property type="protein sequence ID" value="KAJ9612828.1"/>
    <property type="molecule type" value="Genomic_DNA"/>
</dbReference>
<accession>A0AA39CM38</accession>
<organism evidence="1 2">
    <name type="scientific">Knufia peltigerae</name>
    <dbReference type="NCBI Taxonomy" id="1002370"/>
    <lineage>
        <taxon>Eukaryota</taxon>
        <taxon>Fungi</taxon>
        <taxon>Dikarya</taxon>
        <taxon>Ascomycota</taxon>
        <taxon>Pezizomycotina</taxon>
        <taxon>Eurotiomycetes</taxon>
        <taxon>Chaetothyriomycetidae</taxon>
        <taxon>Chaetothyriales</taxon>
        <taxon>Trichomeriaceae</taxon>
        <taxon>Knufia</taxon>
    </lineage>
</organism>
<dbReference type="InterPro" id="IPR038305">
    <property type="entry name" value="HeLo_sf"/>
</dbReference>
<comment type="caution">
    <text evidence="1">The sequence shown here is derived from an EMBL/GenBank/DDBJ whole genome shotgun (WGS) entry which is preliminary data.</text>
</comment>
<proteinExistence type="predicted"/>
<dbReference type="Proteomes" id="UP001172681">
    <property type="component" value="Unassembled WGS sequence"/>
</dbReference>
<keyword evidence="2" id="KW-1185">Reference proteome</keyword>
<name>A0AA39CM38_9EURO</name>
<gene>
    <name evidence="1" type="ORF">H2204_014871</name>
</gene>